<organism evidence="2 3">
    <name type="scientific">Candidatus Kaiserbacteria bacterium GW2011_GWA2_52_12</name>
    <dbReference type="NCBI Taxonomy" id="1618671"/>
    <lineage>
        <taxon>Bacteria</taxon>
        <taxon>Candidatus Kaiseribacteriota</taxon>
    </lineage>
</organism>
<reference evidence="2 3" key="1">
    <citation type="journal article" date="2015" name="Nature">
        <title>rRNA introns, odd ribosomes, and small enigmatic genomes across a large radiation of phyla.</title>
        <authorList>
            <person name="Brown C.T."/>
            <person name="Hug L.A."/>
            <person name="Thomas B.C."/>
            <person name="Sharon I."/>
            <person name="Castelle C.J."/>
            <person name="Singh A."/>
            <person name="Wilkins M.J."/>
            <person name="Williams K.H."/>
            <person name="Banfield J.F."/>
        </authorList>
    </citation>
    <scope>NUCLEOTIDE SEQUENCE [LARGE SCALE GENOMIC DNA]</scope>
</reference>
<dbReference type="InterPro" id="IPR010982">
    <property type="entry name" value="Lambda_DNA-bd_dom_sf"/>
</dbReference>
<dbReference type="PROSITE" id="PS50943">
    <property type="entry name" value="HTH_CROC1"/>
    <property type="match status" value="1"/>
</dbReference>
<evidence type="ECO:0000313" key="3">
    <source>
        <dbReference type="Proteomes" id="UP000034273"/>
    </source>
</evidence>
<gene>
    <name evidence="2" type="ORF">UY67_C0032G0005</name>
</gene>
<sequence>MKIDAADKANGELKRLIGKRIQTVRSRLGRTAKWVAIRMDIDRSTLSQIETGTIHINAVTLFKLAAILRCDIQDFFPTVPDSSSLTERDVELFAQENAQAAVFLKKAFKPKKS</sequence>
<dbReference type="InterPro" id="IPR001387">
    <property type="entry name" value="Cro/C1-type_HTH"/>
</dbReference>
<dbReference type="EMBL" id="LCQW01000032">
    <property type="protein sequence ID" value="KKW22923.1"/>
    <property type="molecule type" value="Genomic_DNA"/>
</dbReference>
<dbReference type="SMART" id="SM00530">
    <property type="entry name" value="HTH_XRE"/>
    <property type="match status" value="1"/>
</dbReference>
<dbReference type="AlphaFoldDB" id="A0A0G1WVL4"/>
<comment type="caution">
    <text evidence="2">The sequence shown here is derived from an EMBL/GenBank/DDBJ whole genome shotgun (WGS) entry which is preliminary data.</text>
</comment>
<dbReference type="STRING" id="1618671.UY67_C0032G0005"/>
<evidence type="ECO:0000313" key="2">
    <source>
        <dbReference type="EMBL" id="KKW22923.1"/>
    </source>
</evidence>
<name>A0A0G1WVL4_9BACT</name>
<evidence type="ECO:0000259" key="1">
    <source>
        <dbReference type="PROSITE" id="PS50943"/>
    </source>
</evidence>
<dbReference type="SUPFAM" id="SSF47413">
    <property type="entry name" value="lambda repressor-like DNA-binding domains"/>
    <property type="match status" value="1"/>
</dbReference>
<dbReference type="Pfam" id="PF01381">
    <property type="entry name" value="HTH_3"/>
    <property type="match status" value="1"/>
</dbReference>
<proteinExistence type="predicted"/>
<keyword evidence="2" id="KW-0238">DNA-binding</keyword>
<protein>
    <submittedName>
        <fullName evidence="2">DNA-binding helix-turn-helix protein</fullName>
    </submittedName>
</protein>
<dbReference type="CDD" id="cd00093">
    <property type="entry name" value="HTH_XRE"/>
    <property type="match status" value="1"/>
</dbReference>
<accession>A0A0G1WVL4</accession>
<dbReference type="Proteomes" id="UP000034273">
    <property type="component" value="Unassembled WGS sequence"/>
</dbReference>
<feature type="domain" description="HTH cro/C1-type" evidence="1">
    <location>
        <begin position="21"/>
        <end position="75"/>
    </location>
</feature>
<dbReference type="GO" id="GO:0003677">
    <property type="term" value="F:DNA binding"/>
    <property type="evidence" value="ECO:0007669"/>
    <property type="project" value="UniProtKB-KW"/>
</dbReference>
<dbReference type="Gene3D" id="1.10.260.40">
    <property type="entry name" value="lambda repressor-like DNA-binding domains"/>
    <property type="match status" value="1"/>
</dbReference>